<proteinExistence type="predicted"/>
<evidence type="ECO:0000313" key="3">
    <source>
        <dbReference type="Proteomes" id="UP001179952"/>
    </source>
</evidence>
<protein>
    <submittedName>
        <fullName evidence="1">Uncharacterized protein</fullName>
    </submittedName>
</protein>
<evidence type="ECO:0000313" key="2">
    <source>
        <dbReference type="EMBL" id="KAK1276108.1"/>
    </source>
</evidence>
<dbReference type="InterPro" id="IPR053218">
    <property type="entry name" value="Pathogen-related_defense"/>
</dbReference>
<accession>A0AAV8ZWY4</accession>
<name>A0AAV8ZWY4_ACOGR</name>
<evidence type="ECO:0000313" key="1">
    <source>
        <dbReference type="EMBL" id="KAK1256991.1"/>
    </source>
</evidence>
<keyword evidence="3" id="KW-1185">Reference proteome</keyword>
<dbReference type="PANTHER" id="PTHR31723:SF4">
    <property type="entry name" value="PATHOGENESIS-RELATED FAMILY PROTEIN"/>
    <property type="match status" value="1"/>
</dbReference>
<dbReference type="EMBL" id="JAUJYN010000003">
    <property type="protein sequence ID" value="KAK1276108.1"/>
    <property type="molecule type" value="Genomic_DNA"/>
</dbReference>
<dbReference type="PANTHER" id="PTHR31723">
    <property type="entry name" value="PATHOGENESIS-RELATED FAMILY PROTEIN"/>
    <property type="match status" value="1"/>
</dbReference>
<dbReference type="Proteomes" id="UP001179952">
    <property type="component" value="Unassembled WGS sequence"/>
</dbReference>
<gene>
    <name evidence="2" type="ORF">QJS04_geneDACA000882</name>
    <name evidence="1" type="ORF">QJS04_geneDACA023517</name>
</gene>
<dbReference type="EMBL" id="JAUJYN010000066">
    <property type="protein sequence ID" value="KAK1256991.1"/>
    <property type="molecule type" value="Genomic_DNA"/>
</dbReference>
<dbReference type="AlphaFoldDB" id="A0AAV8ZWY4"/>
<sequence length="56" mass="6604">MELSHKTNLYDFKSLNPHKFKFFVNGREGLTGEETLKLGSYNALLQNSLPEEYQYY</sequence>
<organism evidence="1 3">
    <name type="scientific">Acorus gramineus</name>
    <name type="common">Dwarf sweet flag</name>
    <dbReference type="NCBI Taxonomy" id="55184"/>
    <lineage>
        <taxon>Eukaryota</taxon>
        <taxon>Viridiplantae</taxon>
        <taxon>Streptophyta</taxon>
        <taxon>Embryophyta</taxon>
        <taxon>Tracheophyta</taxon>
        <taxon>Spermatophyta</taxon>
        <taxon>Magnoliopsida</taxon>
        <taxon>Liliopsida</taxon>
        <taxon>Acoraceae</taxon>
        <taxon>Acorus</taxon>
    </lineage>
</organism>
<reference evidence="1" key="1">
    <citation type="journal article" date="2023" name="Nat. Commun.">
        <title>Diploid and tetraploid genomes of Acorus and the evolution of monocots.</title>
        <authorList>
            <person name="Ma L."/>
            <person name="Liu K.W."/>
            <person name="Li Z."/>
            <person name="Hsiao Y.Y."/>
            <person name="Qi Y."/>
            <person name="Fu T."/>
            <person name="Tang G.D."/>
            <person name="Zhang D."/>
            <person name="Sun W.H."/>
            <person name="Liu D.K."/>
            <person name="Li Y."/>
            <person name="Chen G.Z."/>
            <person name="Liu X.D."/>
            <person name="Liao X.Y."/>
            <person name="Jiang Y.T."/>
            <person name="Yu X."/>
            <person name="Hao Y."/>
            <person name="Huang J."/>
            <person name="Zhao X.W."/>
            <person name="Ke S."/>
            <person name="Chen Y.Y."/>
            <person name="Wu W.L."/>
            <person name="Hsu J.L."/>
            <person name="Lin Y.F."/>
            <person name="Huang M.D."/>
            <person name="Li C.Y."/>
            <person name="Huang L."/>
            <person name="Wang Z.W."/>
            <person name="Zhao X."/>
            <person name="Zhong W.Y."/>
            <person name="Peng D.H."/>
            <person name="Ahmad S."/>
            <person name="Lan S."/>
            <person name="Zhang J.S."/>
            <person name="Tsai W.C."/>
            <person name="Van de Peer Y."/>
            <person name="Liu Z.J."/>
        </authorList>
    </citation>
    <scope>NUCLEOTIDE SEQUENCE</scope>
    <source>
        <strain evidence="1">SCP</strain>
    </source>
</reference>
<reference evidence="1" key="2">
    <citation type="submission" date="2023-06" db="EMBL/GenBank/DDBJ databases">
        <authorList>
            <person name="Ma L."/>
            <person name="Liu K.-W."/>
            <person name="Li Z."/>
            <person name="Hsiao Y.-Y."/>
            <person name="Qi Y."/>
            <person name="Fu T."/>
            <person name="Tang G."/>
            <person name="Zhang D."/>
            <person name="Sun W.-H."/>
            <person name="Liu D.-K."/>
            <person name="Li Y."/>
            <person name="Chen G.-Z."/>
            <person name="Liu X.-D."/>
            <person name="Liao X.-Y."/>
            <person name="Jiang Y.-T."/>
            <person name="Yu X."/>
            <person name="Hao Y."/>
            <person name="Huang J."/>
            <person name="Zhao X.-W."/>
            <person name="Ke S."/>
            <person name="Chen Y.-Y."/>
            <person name="Wu W.-L."/>
            <person name="Hsu J.-L."/>
            <person name="Lin Y.-F."/>
            <person name="Huang M.-D."/>
            <person name="Li C.-Y."/>
            <person name="Huang L."/>
            <person name="Wang Z.-W."/>
            <person name="Zhao X."/>
            <person name="Zhong W.-Y."/>
            <person name="Peng D.-H."/>
            <person name="Ahmad S."/>
            <person name="Lan S."/>
            <person name="Zhang J.-S."/>
            <person name="Tsai W.-C."/>
            <person name="Van De Peer Y."/>
            <person name="Liu Z.-J."/>
        </authorList>
    </citation>
    <scope>NUCLEOTIDE SEQUENCE</scope>
    <source>
        <strain evidence="1">SCP</strain>
        <tissue evidence="1">Leaves</tissue>
    </source>
</reference>
<comment type="caution">
    <text evidence="1">The sequence shown here is derived from an EMBL/GenBank/DDBJ whole genome shotgun (WGS) entry which is preliminary data.</text>
</comment>